<dbReference type="GO" id="GO:0019212">
    <property type="term" value="F:phosphatase inhibitor activity"/>
    <property type="evidence" value="ECO:0007669"/>
    <property type="project" value="TreeGrafter"/>
</dbReference>
<evidence type="ECO:0000313" key="7">
    <source>
        <dbReference type="Proteomes" id="UP001075354"/>
    </source>
</evidence>
<feature type="region of interest" description="Disordered" evidence="5">
    <location>
        <begin position="222"/>
        <end position="304"/>
    </location>
</feature>
<sequence>MSLPKASVGRNSVPFQQNLPDKETLWQQTYLEAFHRNYDSVQRWTRWKDDHEHVKCALETLPNKLSHEVVIPFGSKALMKAKLVHTNEILTCIGGSYFVKQTAKQGVAMCERRIKQSEEMLSKLETERTLLSNRQTVPKLEEAFPNDDTKEIIEEYNEEAEAEWRRQHREREAEYRRKLSELRKVQVEKPPLQTEEDIFRRLDELELEEELNDELERLHAEYEADYENNDEEDEGESSEDEEDNENEDDESLASSPEQDIGNPKSELPLRKPDSKNPSDYEKTTVESSGPENYRPLGIPNYSLSPSCREAWTEETPVDFEALKKTRRISFADEASQSKLKNNVEEEASIYIRFNHSEQPSYVSTGTVPEATPPQDQEKPKYLTPADIYNKHKILHSPQPKSILKKSSSYPEKFQGGRAKPIQASASFGSCLGITFADSKEEDGGPNYQPVRDLSHLPPVLCDVQESATSASQSNSQETSQRPVSRFKQARQKRQ</sequence>
<evidence type="ECO:0000256" key="5">
    <source>
        <dbReference type="SAM" id="MobiDB-lite"/>
    </source>
</evidence>
<evidence type="ECO:0000313" key="6">
    <source>
        <dbReference type="EMBL" id="KAJ1524574.1"/>
    </source>
</evidence>
<dbReference type="CDD" id="cd23159">
    <property type="entry name" value="Prefoldin_URI1"/>
    <property type="match status" value="1"/>
</dbReference>
<feature type="region of interest" description="Disordered" evidence="5">
    <location>
        <begin position="393"/>
        <end position="418"/>
    </location>
</feature>
<dbReference type="AlphaFoldDB" id="A0AAV7XLS6"/>
<comment type="subcellular location">
    <subcellularLocation>
        <location evidence="1">Nucleus</location>
    </subcellularLocation>
</comment>
<dbReference type="GO" id="GO:0000122">
    <property type="term" value="P:negative regulation of transcription by RNA polymerase II"/>
    <property type="evidence" value="ECO:0007669"/>
    <property type="project" value="TreeGrafter"/>
</dbReference>
<proteinExistence type="inferred from homology"/>
<evidence type="ECO:0000256" key="4">
    <source>
        <dbReference type="SAM" id="Coils"/>
    </source>
</evidence>
<name>A0AAV7XLS6_9NEOP</name>
<organism evidence="6 7">
    <name type="scientific">Megalurothrips usitatus</name>
    <name type="common">bean blossom thrips</name>
    <dbReference type="NCBI Taxonomy" id="439358"/>
    <lineage>
        <taxon>Eukaryota</taxon>
        <taxon>Metazoa</taxon>
        <taxon>Ecdysozoa</taxon>
        <taxon>Arthropoda</taxon>
        <taxon>Hexapoda</taxon>
        <taxon>Insecta</taxon>
        <taxon>Pterygota</taxon>
        <taxon>Neoptera</taxon>
        <taxon>Paraneoptera</taxon>
        <taxon>Thysanoptera</taxon>
        <taxon>Terebrantia</taxon>
        <taxon>Thripoidea</taxon>
        <taxon>Thripidae</taxon>
        <taxon>Megalurothrips</taxon>
    </lineage>
</organism>
<evidence type="ECO:0000256" key="3">
    <source>
        <dbReference type="ARBA" id="ARBA00038295"/>
    </source>
</evidence>
<feature type="coiled-coil region" evidence="4">
    <location>
        <begin position="107"/>
        <end position="134"/>
    </location>
</feature>
<feature type="compositionally biased region" description="Basic and acidic residues" evidence="5">
    <location>
        <begin position="267"/>
        <end position="284"/>
    </location>
</feature>
<feature type="compositionally biased region" description="Acidic residues" evidence="5">
    <location>
        <begin position="223"/>
        <end position="251"/>
    </location>
</feature>
<dbReference type="GO" id="GO:0005634">
    <property type="term" value="C:nucleus"/>
    <property type="evidence" value="ECO:0007669"/>
    <property type="project" value="UniProtKB-SubCell"/>
</dbReference>
<dbReference type="InterPro" id="IPR004127">
    <property type="entry name" value="Prefoldin_subunit_alpha"/>
</dbReference>
<dbReference type="EMBL" id="JAPTSV010000009">
    <property type="protein sequence ID" value="KAJ1524574.1"/>
    <property type="molecule type" value="Genomic_DNA"/>
</dbReference>
<dbReference type="PANTHER" id="PTHR15111">
    <property type="entry name" value="RNA POLYMERASE II SUBUNIT 5-MEDIATING PROTEIN NNX3"/>
    <property type="match status" value="1"/>
</dbReference>
<comment type="caution">
    <text evidence="6">The sequence shown here is derived from an EMBL/GenBank/DDBJ whole genome shotgun (WGS) entry which is preliminary data.</text>
</comment>
<dbReference type="Pfam" id="PF02996">
    <property type="entry name" value="Prefoldin"/>
    <property type="match status" value="1"/>
</dbReference>
<feature type="region of interest" description="Disordered" evidence="5">
    <location>
        <begin position="360"/>
        <end position="380"/>
    </location>
</feature>
<protein>
    <recommendedName>
        <fullName evidence="8">Unconventional prefoldin RPB5 interactor</fullName>
    </recommendedName>
</protein>
<gene>
    <name evidence="6" type="ORF">ONE63_011060</name>
</gene>
<evidence type="ECO:0000256" key="2">
    <source>
        <dbReference type="ARBA" id="ARBA00023242"/>
    </source>
</evidence>
<reference evidence="6" key="1">
    <citation type="submission" date="2022-12" db="EMBL/GenBank/DDBJ databases">
        <title>Chromosome-level genome assembly of the bean flower thrips Megalurothrips usitatus.</title>
        <authorList>
            <person name="Ma L."/>
            <person name="Liu Q."/>
            <person name="Li H."/>
            <person name="Cai W."/>
        </authorList>
    </citation>
    <scope>NUCLEOTIDE SEQUENCE</scope>
    <source>
        <strain evidence="6">Cailab_2022a</strain>
    </source>
</reference>
<dbReference type="Proteomes" id="UP001075354">
    <property type="component" value="Chromosome 9"/>
</dbReference>
<dbReference type="Gene3D" id="1.10.287.370">
    <property type="match status" value="1"/>
</dbReference>
<comment type="similarity">
    <text evidence="3">Belongs to the RNA polymerase II subunit 5-mediating protein family.</text>
</comment>
<evidence type="ECO:0000256" key="1">
    <source>
        <dbReference type="ARBA" id="ARBA00004123"/>
    </source>
</evidence>
<dbReference type="GO" id="GO:0003682">
    <property type="term" value="F:chromatin binding"/>
    <property type="evidence" value="ECO:0007669"/>
    <property type="project" value="TreeGrafter"/>
</dbReference>
<keyword evidence="2" id="KW-0539">Nucleus</keyword>
<dbReference type="InterPro" id="IPR009053">
    <property type="entry name" value="Prefoldin"/>
</dbReference>
<dbReference type="PANTHER" id="PTHR15111:SF0">
    <property type="entry name" value="UNCONVENTIONAL PREFOLDIN RPB5 INTERACTOR 1"/>
    <property type="match status" value="1"/>
</dbReference>
<dbReference type="SUPFAM" id="SSF46579">
    <property type="entry name" value="Prefoldin"/>
    <property type="match status" value="1"/>
</dbReference>
<keyword evidence="4" id="KW-0175">Coiled coil</keyword>
<feature type="compositionally biased region" description="Polar residues" evidence="5">
    <location>
        <begin position="465"/>
        <end position="482"/>
    </location>
</feature>
<feature type="region of interest" description="Disordered" evidence="5">
    <location>
        <begin position="438"/>
        <end position="494"/>
    </location>
</feature>
<accession>A0AAV7XLS6</accession>
<keyword evidence="7" id="KW-1185">Reference proteome</keyword>
<dbReference type="GO" id="GO:0003714">
    <property type="term" value="F:transcription corepressor activity"/>
    <property type="evidence" value="ECO:0007669"/>
    <property type="project" value="TreeGrafter"/>
</dbReference>
<dbReference type="InterPro" id="IPR052255">
    <property type="entry name" value="RNA_pol_II_subunit5-mediator"/>
</dbReference>
<evidence type="ECO:0008006" key="8">
    <source>
        <dbReference type="Google" id="ProtNLM"/>
    </source>
</evidence>